<name>A0A7S3L9T8_9STRA</name>
<sequence length="940" mass="105096">MSWMDSQVSTTVAKGMPYATLKYDSIPILLDGHDPMYPTVVSETPILTDYITIDEQTKWSCDSKEPAWVQNEIQFYVPASDFTWLIFVSEPVQVTCKVQKNGHVWLQVVDRESKHSDGDRPFILRSALYMTCTKNRNPIYCHQQQLHPSALHLGQGEYGQILRQHSHLYVGTESKFSYDFDDTEQMAVLEFDWDVQSTHYEHPETVNVTKTIELLSYALPHHWDMERTMHSPSTHQIYCTASLIGPACLVEGSVWHLFETIPEIGIRMPRPPAPWALADISKSLKKDLQFRLPDFFQRGVGDTYFSGKMLSKLGRILIMAEEFVEICSNATSVKYDWGEELSYADACRDLSLPSKADRNAALASLRKSVQVWIDGTAKAPFVYDPSWGGVANCGCLFDDGECSNIFPDCPAFSMPGLNFGNAFYNDLHFHYGYHIYAAAVVAHFDPDWGKRFFERVLLLVRSIANPSAEDTYFPVMRHKDPYQGHSWASGIVRPPYLNGRNQESSSESIAAYESVAIYGEVMSKIFKESGDNVKLAAAERVRRAGKYATTSELRSTKRYYHIDRKSPIQIYPQEYNFLSIGIMWQTMAQFQTWFGSAPYLVYGIQLMPVTAIGEQRDGEEWIKSIYFALQESCDKYDDCAATGWSVQILGSLATAGHPKLASVNALNLTDDAFTSAGGNGHSLTNTLWYIATRPPVKEPLFLPGQEVETPAPTTPVTKAPEDEHVLSDCYQPDTCTDFVLDSVTDLYTCRQRIQWLMWEVGQTQEEACAKISIEFPNECGGCNPYGNFNVTTTNVTSTCPPCTERQCRSDLNRCPLYEHTFVCTAGPNTGGCSGEAWAIDSPLCQDCCELTNCPRLSPSDLMTLANGWGDNECPACSPKQCHEQNVCPPSGGAPYLCLKGDSSGGCSTRPWNLHDGQCSSCCTVGDGCELKQNTIGGHRH</sequence>
<evidence type="ECO:0000313" key="10">
    <source>
        <dbReference type="EMBL" id="CAE0414839.1"/>
    </source>
</evidence>
<dbReference type="EC" id="3.2.1.39" evidence="3"/>
<comment type="catalytic activity">
    <reaction evidence="1">
        <text>Hydrolysis of (1-&gt;3)-beta-D-glucosidic linkages in (1-&gt;3)-beta-D-glucans.</text>
        <dbReference type="EC" id="3.2.1.39"/>
    </reaction>
</comment>
<dbReference type="GO" id="GO:0071555">
    <property type="term" value="P:cell wall organization"/>
    <property type="evidence" value="ECO:0007669"/>
    <property type="project" value="UniProtKB-KW"/>
</dbReference>
<evidence type="ECO:0000256" key="5">
    <source>
        <dbReference type="ARBA" id="ARBA00023277"/>
    </source>
</evidence>
<dbReference type="Pfam" id="PF17652">
    <property type="entry name" value="Glyco_hydro81C"/>
    <property type="match status" value="1"/>
</dbReference>
<evidence type="ECO:0000256" key="7">
    <source>
        <dbReference type="ARBA" id="ARBA00023316"/>
    </source>
</evidence>
<proteinExistence type="inferred from homology"/>
<keyword evidence="5" id="KW-0119">Carbohydrate metabolism</keyword>
<dbReference type="PANTHER" id="PTHR31983">
    <property type="entry name" value="ENDO-1,3(4)-BETA-GLUCANASE 1"/>
    <property type="match status" value="1"/>
</dbReference>
<keyword evidence="7" id="KW-0961">Cell wall biogenesis/degradation</keyword>
<dbReference type="GO" id="GO:0052861">
    <property type="term" value="F:endo-1,3(4)-beta-glucanase activity"/>
    <property type="evidence" value="ECO:0007669"/>
    <property type="project" value="InterPro"/>
</dbReference>
<evidence type="ECO:0000256" key="2">
    <source>
        <dbReference type="ARBA" id="ARBA00010730"/>
    </source>
</evidence>
<dbReference type="AlphaFoldDB" id="A0A7S3L9T8"/>
<dbReference type="InterPro" id="IPR005200">
    <property type="entry name" value="Endo-beta-glucanase"/>
</dbReference>
<evidence type="ECO:0000256" key="6">
    <source>
        <dbReference type="ARBA" id="ARBA00023295"/>
    </source>
</evidence>
<dbReference type="GO" id="GO:0000272">
    <property type="term" value="P:polysaccharide catabolic process"/>
    <property type="evidence" value="ECO:0007669"/>
    <property type="project" value="UniProtKB-KW"/>
</dbReference>
<dbReference type="PROSITE" id="PS52008">
    <property type="entry name" value="GH81"/>
    <property type="match status" value="1"/>
</dbReference>
<evidence type="ECO:0000256" key="4">
    <source>
        <dbReference type="ARBA" id="ARBA00022801"/>
    </source>
</evidence>
<dbReference type="PANTHER" id="PTHR31983:SF0">
    <property type="entry name" value="GLUCAN ENDO-1,3-BETA-D-GLUCOSIDASE 2"/>
    <property type="match status" value="1"/>
</dbReference>
<keyword evidence="6" id="KW-0326">Glycosidase</keyword>
<dbReference type="InterPro" id="IPR040720">
    <property type="entry name" value="GH81_C"/>
</dbReference>
<evidence type="ECO:0000256" key="3">
    <source>
        <dbReference type="ARBA" id="ARBA00012780"/>
    </source>
</evidence>
<keyword evidence="4" id="KW-0378">Hydrolase</keyword>
<dbReference type="EMBL" id="HBIM01015214">
    <property type="protein sequence ID" value="CAE0414839.1"/>
    <property type="molecule type" value="Transcribed_RNA"/>
</dbReference>
<accession>A0A7S3L9T8</accession>
<reference evidence="10" key="1">
    <citation type="submission" date="2021-01" db="EMBL/GenBank/DDBJ databases">
        <authorList>
            <person name="Corre E."/>
            <person name="Pelletier E."/>
            <person name="Niang G."/>
            <person name="Scheremetjew M."/>
            <person name="Finn R."/>
            <person name="Kale V."/>
            <person name="Holt S."/>
            <person name="Cochrane G."/>
            <person name="Meng A."/>
            <person name="Brown T."/>
            <person name="Cohen L."/>
        </authorList>
    </citation>
    <scope>NUCLEOTIDE SEQUENCE</scope>
    <source>
        <strain evidence="10">CCMP127</strain>
    </source>
</reference>
<comment type="similarity">
    <text evidence="2">Belongs to the glycosyl hydrolase 81 family.</text>
</comment>
<dbReference type="GO" id="GO:0042973">
    <property type="term" value="F:glucan endo-1,3-beta-D-glucosidase activity"/>
    <property type="evidence" value="ECO:0007669"/>
    <property type="project" value="UniProtKB-EC"/>
</dbReference>
<evidence type="ECO:0000259" key="9">
    <source>
        <dbReference type="Pfam" id="PF17652"/>
    </source>
</evidence>
<protein>
    <recommendedName>
        <fullName evidence="3">glucan endo-1,3-beta-D-glucosidase</fullName>
        <ecNumber evidence="3">3.2.1.39</ecNumber>
    </recommendedName>
</protein>
<organism evidence="10">
    <name type="scientific">Amphora coffeiformis</name>
    <dbReference type="NCBI Taxonomy" id="265554"/>
    <lineage>
        <taxon>Eukaryota</taxon>
        <taxon>Sar</taxon>
        <taxon>Stramenopiles</taxon>
        <taxon>Ochrophyta</taxon>
        <taxon>Bacillariophyta</taxon>
        <taxon>Bacillariophyceae</taxon>
        <taxon>Bacillariophycidae</taxon>
        <taxon>Thalassiophysales</taxon>
        <taxon>Catenulaceae</taxon>
        <taxon>Amphora</taxon>
    </lineage>
</organism>
<evidence type="ECO:0000256" key="1">
    <source>
        <dbReference type="ARBA" id="ARBA00000382"/>
    </source>
</evidence>
<evidence type="ECO:0000256" key="8">
    <source>
        <dbReference type="ARBA" id="ARBA00023326"/>
    </source>
</evidence>
<keyword evidence="8" id="KW-0624">Polysaccharide degradation</keyword>
<gene>
    <name evidence="10" type="ORF">ACOF00016_LOCUS12021</name>
</gene>
<feature type="domain" description="Glycosyl hydrolase family 81 C-terminal" evidence="9">
    <location>
        <begin position="279"/>
        <end position="689"/>
    </location>
</feature>